<dbReference type="GO" id="GO:0000287">
    <property type="term" value="F:magnesium ion binding"/>
    <property type="evidence" value="ECO:0007669"/>
    <property type="project" value="UniProtKB-UniRule"/>
</dbReference>
<dbReference type="PANTHER" id="PTHR21060:SF15">
    <property type="entry name" value="ACETATE KINASE-RELATED"/>
    <property type="match status" value="1"/>
</dbReference>
<proteinExistence type="inferred from homology"/>
<feature type="binding site" evidence="6">
    <location>
        <begin position="207"/>
        <end position="211"/>
    </location>
    <ligand>
        <name>ATP</name>
        <dbReference type="ChEBI" id="CHEBI:30616"/>
    </ligand>
</feature>
<comment type="caution">
    <text evidence="6">Lacks conserved residue(s) required for the propagation of feature annotation.</text>
</comment>
<dbReference type="GO" id="GO:0006083">
    <property type="term" value="P:acetate metabolic process"/>
    <property type="evidence" value="ECO:0007669"/>
    <property type="project" value="TreeGrafter"/>
</dbReference>
<comment type="subcellular location">
    <subcellularLocation>
        <location evidence="6">Cytoplasm</location>
    </subcellularLocation>
</comment>
<comment type="cofactor">
    <cofactor evidence="6">
        <name>Mg(2+)</name>
        <dbReference type="ChEBI" id="CHEBI:18420"/>
    </cofactor>
    <cofactor evidence="6">
        <name>Mn(2+)</name>
        <dbReference type="ChEBI" id="CHEBI:29035"/>
    </cofactor>
    <text evidence="6">Mg(2+). Can also accept Mn(2+).</text>
</comment>
<evidence type="ECO:0000256" key="1">
    <source>
        <dbReference type="ARBA" id="ARBA00008748"/>
    </source>
</evidence>
<dbReference type="AlphaFoldDB" id="A0A4R0HHP5"/>
<comment type="similarity">
    <text evidence="1 6 7">Belongs to the acetokinase family.</text>
</comment>
<keyword evidence="6" id="KW-0963">Cytoplasm</keyword>
<feature type="site" description="Transition state stabilizer" evidence="6">
    <location>
        <position position="240"/>
    </location>
</feature>
<comment type="function">
    <text evidence="6">Catalyzes the formation of acetyl phosphate from acetate and ATP. Can also catalyze the reverse reaction.</text>
</comment>
<feature type="binding site" evidence="6">
    <location>
        <position position="90"/>
    </location>
    <ligand>
        <name>substrate</name>
    </ligand>
</feature>
<evidence type="ECO:0000256" key="3">
    <source>
        <dbReference type="ARBA" id="ARBA00022741"/>
    </source>
</evidence>
<dbReference type="EMBL" id="SJJZ01000002">
    <property type="protein sequence ID" value="TCC07269.1"/>
    <property type="molecule type" value="Genomic_DNA"/>
</dbReference>
<dbReference type="PRINTS" id="PR00471">
    <property type="entry name" value="ACETATEKNASE"/>
</dbReference>
<dbReference type="PIRSF" id="PIRSF000722">
    <property type="entry name" value="Acetate_prop_kin"/>
    <property type="match status" value="1"/>
</dbReference>
<feature type="binding site" evidence="6">
    <location>
        <begin position="281"/>
        <end position="283"/>
    </location>
    <ligand>
        <name>ATP</name>
        <dbReference type="ChEBI" id="CHEBI:30616"/>
    </ligand>
</feature>
<feature type="active site" description="Proton donor/acceptor" evidence="6">
    <location>
        <position position="147"/>
    </location>
</feature>
<dbReference type="HAMAP" id="MF_00020">
    <property type="entry name" value="Acetate_kinase"/>
    <property type="match status" value="1"/>
</dbReference>
<reference evidence="8 9" key="1">
    <citation type="submission" date="2019-02" db="EMBL/GenBank/DDBJ databases">
        <title>Kribbella capetownensis sp. nov. and Kribbella speibonae sp. nov., isolated from soil.</title>
        <authorList>
            <person name="Curtis S.M."/>
            <person name="Norton I."/>
            <person name="Everest G.J."/>
            <person name="Meyers P.R."/>
        </authorList>
    </citation>
    <scope>NUCLEOTIDE SEQUENCE [LARGE SCALE GENOMIC DNA]</scope>
    <source>
        <strain evidence="8 9">KCTC 29219</strain>
    </source>
</reference>
<organism evidence="8 9">
    <name type="scientific">Kribbella soli</name>
    <dbReference type="NCBI Taxonomy" id="1124743"/>
    <lineage>
        <taxon>Bacteria</taxon>
        <taxon>Bacillati</taxon>
        <taxon>Actinomycetota</taxon>
        <taxon>Actinomycetes</taxon>
        <taxon>Propionibacteriales</taxon>
        <taxon>Kribbellaceae</taxon>
        <taxon>Kribbella</taxon>
    </lineage>
</organism>
<gene>
    <name evidence="6" type="primary">ackA</name>
    <name evidence="8" type="ORF">E0H45_14755</name>
</gene>
<dbReference type="PANTHER" id="PTHR21060">
    <property type="entry name" value="ACETATE KINASE"/>
    <property type="match status" value="1"/>
</dbReference>
<evidence type="ECO:0000256" key="7">
    <source>
        <dbReference type="RuleBase" id="RU003835"/>
    </source>
</evidence>
<dbReference type="InterPro" id="IPR023865">
    <property type="entry name" value="Aliphatic_acid_kinase_CS"/>
</dbReference>
<feature type="binding site" evidence="6">
    <location>
        <position position="16"/>
    </location>
    <ligand>
        <name>ATP</name>
        <dbReference type="ChEBI" id="CHEBI:30616"/>
    </ligand>
</feature>
<dbReference type="GO" id="GO:0008776">
    <property type="term" value="F:acetate kinase activity"/>
    <property type="evidence" value="ECO:0007669"/>
    <property type="project" value="UniProtKB-UniRule"/>
</dbReference>
<comment type="catalytic activity">
    <reaction evidence="6">
        <text>acetate + ATP = acetyl phosphate + ADP</text>
        <dbReference type="Rhea" id="RHEA:11352"/>
        <dbReference type="ChEBI" id="CHEBI:22191"/>
        <dbReference type="ChEBI" id="CHEBI:30089"/>
        <dbReference type="ChEBI" id="CHEBI:30616"/>
        <dbReference type="ChEBI" id="CHEBI:456216"/>
        <dbReference type="EC" id="2.7.2.1"/>
    </reaction>
</comment>
<feature type="site" description="Transition state stabilizer" evidence="6">
    <location>
        <position position="179"/>
    </location>
</feature>
<keyword evidence="6" id="KW-0479">Metal-binding</keyword>
<keyword evidence="5 6" id="KW-0067">ATP-binding</keyword>
<dbReference type="Proteomes" id="UP000292346">
    <property type="component" value="Unassembled WGS sequence"/>
</dbReference>
<comment type="subunit">
    <text evidence="6">Homodimer.</text>
</comment>
<evidence type="ECO:0000256" key="2">
    <source>
        <dbReference type="ARBA" id="ARBA00022679"/>
    </source>
</evidence>
<evidence type="ECO:0000256" key="4">
    <source>
        <dbReference type="ARBA" id="ARBA00022777"/>
    </source>
</evidence>
<comment type="caution">
    <text evidence="8">The sequence shown here is derived from an EMBL/GenBank/DDBJ whole genome shotgun (WGS) entry which is preliminary data.</text>
</comment>
<evidence type="ECO:0000256" key="6">
    <source>
        <dbReference type="HAMAP-Rule" id="MF_00020"/>
    </source>
</evidence>
<dbReference type="PROSITE" id="PS01075">
    <property type="entry name" value="ACETATE_KINASE_1"/>
    <property type="match status" value="1"/>
</dbReference>
<dbReference type="UniPathway" id="UPA00340">
    <property type="reaction ID" value="UER00458"/>
</dbReference>
<keyword evidence="6" id="KW-0460">Magnesium</keyword>
<feature type="binding site" evidence="6">
    <location>
        <position position="381"/>
    </location>
    <ligand>
        <name>Mg(2+)</name>
        <dbReference type="ChEBI" id="CHEBI:18420"/>
    </ligand>
</feature>
<dbReference type="GO" id="GO:0005524">
    <property type="term" value="F:ATP binding"/>
    <property type="evidence" value="ECO:0007669"/>
    <property type="project" value="UniProtKB-KW"/>
</dbReference>
<accession>A0A4R0HHP5</accession>
<protein>
    <recommendedName>
        <fullName evidence="6">Acetate kinase</fullName>
        <ecNumber evidence="6">2.7.2.1</ecNumber>
    </recommendedName>
    <alternativeName>
        <fullName evidence="6">Acetokinase</fullName>
    </alternativeName>
</protein>
<keyword evidence="2 6" id="KW-0808">Transferase</keyword>
<dbReference type="OrthoDB" id="9802453at2"/>
<sequence length="395" mass="42043">MSGHVLVINAGSSSLKYSLVDAKTGEAAATGLVERIGEEQSHHVHHGPTGDFDDDQAVADHEAALEAAVRAFETHGPALADVDIVAVGHRVVHGGDRFAAPALVDDELIAAVTDLVPLAPLHNPANLEGIEVARRLLPDLPHVAVFDTAFHQTLPPYAYTYAVPSSWQDEYGIRRYGFHGTSHSFVSGQAAGLLGRKLEDLNLIVLHLGNGCSATAVRGGKSVDTSMGLTPLEGLVMGTRSGDLDPAIHGHLARVAGRSAEETDRALNSESGLKGLTGANDFREVSRRRAAGDERAQLGFDIYCYRLRKYIGAYYAVLGRVDAIVFTAGVGQHSAEVRAAALSDLESLGIHLDPVRNADPTDQIASTEDSAVAVLVIPTNEEWEIARQALDVVRR</sequence>
<dbReference type="NCBIfam" id="TIGR00016">
    <property type="entry name" value="ackA"/>
    <property type="match status" value="1"/>
</dbReference>
<dbReference type="InterPro" id="IPR000890">
    <property type="entry name" value="Aliphatic_acid_kin_short-chain"/>
</dbReference>
<evidence type="ECO:0000256" key="5">
    <source>
        <dbReference type="ARBA" id="ARBA00022840"/>
    </source>
</evidence>
<dbReference type="GO" id="GO:0005737">
    <property type="term" value="C:cytoplasm"/>
    <property type="evidence" value="ECO:0007669"/>
    <property type="project" value="UniProtKB-SubCell"/>
</dbReference>
<dbReference type="SUPFAM" id="SSF53067">
    <property type="entry name" value="Actin-like ATPase domain"/>
    <property type="match status" value="2"/>
</dbReference>
<feature type="binding site" evidence="6">
    <location>
        <position position="9"/>
    </location>
    <ligand>
        <name>Mg(2+)</name>
        <dbReference type="ChEBI" id="CHEBI:18420"/>
    </ligand>
</feature>
<dbReference type="InterPro" id="IPR004372">
    <property type="entry name" value="Ac/propionate_kinase"/>
</dbReference>
<evidence type="ECO:0000313" key="9">
    <source>
        <dbReference type="Proteomes" id="UP000292346"/>
    </source>
</evidence>
<dbReference type="PROSITE" id="PS01076">
    <property type="entry name" value="ACETATE_KINASE_2"/>
    <property type="match status" value="1"/>
</dbReference>
<dbReference type="GO" id="GO:0006085">
    <property type="term" value="P:acetyl-CoA biosynthetic process"/>
    <property type="evidence" value="ECO:0007669"/>
    <property type="project" value="UniProtKB-UniRule"/>
</dbReference>
<dbReference type="Gene3D" id="3.30.420.40">
    <property type="match status" value="2"/>
</dbReference>
<dbReference type="EC" id="2.7.2.1" evidence="6"/>
<evidence type="ECO:0000313" key="8">
    <source>
        <dbReference type="EMBL" id="TCC07269.1"/>
    </source>
</evidence>
<dbReference type="CDD" id="cd24010">
    <property type="entry name" value="ASKHA_NBD_AcK_PK"/>
    <property type="match status" value="1"/>
</dbReference>
<keyword evidence="3 6" id="KW-0547">Nucleotide-binding</keyword>
<dbReference type="Pfam" id="PF00871">
    <property type="entry name" value="Acetate_kinase"/>
    <property type="match status" value="1"/>
</dbReference>
<dbReference type="InterPro" id="IPR043129">
    <property type="entry name" value="ATPase_NBD"/>
</dbReference>
<keyword evidence="4 6" id="KW-0418">Kinase</keyword>
<dbReference type="RefSeq" id="WP_131337913.1">
    <property type="nucleotide sequence ID" value="NZ_SJJZ01000002.1"/>
</dbReference>
<comment type="pathway">
    <text evidence="6">Metabolic intermediate biosynthesis; acetyl-CoA biosynthesis; acetyl-CoA from acetate: step 1/2.</text>
</comment>
<name>A0A4R0HHP5_9ACTN</name>
<keyword evidence="9" id="KW-1185">Reference proteome</keyword>